<evidence type="ECO:0000259" key="5">
    <source>
        <dbReference type="Pfam" id="PF07992"/>
    </source>
</evidence>
<comment type="similarity">
    <text evidence="1">Belongs to the FAD-dependent oxidoreductase family.</text>
</comment>
<feature type="domain" description="FAD/NAD(P)-binding" evidence="5">
    <location>
        <begin position="7"/>
        <end position="306"/>
    </location>
</feature>
<dbReference type="PANTHER" id="PTHR43735:SF3">
    <property type="entry name" value="FERROPTOSIS SUPPRESSOR PROTEIN 1"/>
    <property type="match status" value="1"/>
</dbReference>
<protein>
    <recommendedName>
        <fullName evidence="5">FAD/NAD(P)-binding domain-containing protein</fullName>
    </recommendedName>
</protein>
<proteinExistence type="inferred from homology"/>
<name>A0AAN6GFW9_9BASI</name>
<evidence type="ECO:0000256" key="1">
    <source>
        <dbReference type="ARBA" id="ARBA00006442"/>
    </source>
</evidence>
<dbReference type="EMBL" id="JAPDMQ010000030">
    <property type="protein sequence ID" value="KAK0539508.1"/>
    <property type="molecule type" value="Genomic_DNA"/>
</dbReference>
<sequence length="379" mass="39883">MSADLKNIVVIGASSAGSAAARSLGKSLPSTHRVILIEAAEAAFWPPSSLRAAVVEGWEDKTFAPLDGFFAEGSRHVVRSSTRVIEVSNSDVLVQTPAGTQERIPFEYAILATGSTYPSPSRPVSDKLSEAKAAFKKLQSDIRKAKSILIIGGGEVGVEIAGEIRAVYPGDKKVTLVSRSDRLIGKSTPPALHNKLYPQLISRNVDVLLGDSVDLPKDISSTSLLSEPRSFTSQNGADIPDVDLVIVATGTKPAIDLFAKADPASIVDGQIKVDHKTLRADSSVLTKWFAAGDVAQLPGLKTHVNAKTGGEVAAANIVSLLKGGKGDAKSFSVMNVTAVPLGPKAGAINLFGWVFGEWTISAIKGRSLFVGQFQGTYKP</sequence>
<dbReference type="Pfam" id="PF07992">
    <property type="entry name" value="Pyr_redox_2"/>
    <property type="match status" value="1"/>
</dbReference>
<dbReference type="SUPFAM" id="SSF51905">
    <property type="entry name" value="FAD/NAD(P)-binding domain"/>
    <property type="match status" value="1"/>
</dbReference>
<dbReference type="PANTHER" id="PTHR43735">
    <property type="entry name" value="APOPTOSIS-INDUCING FACTOR 1"/>
    <property type="match status" value="1"/>
</dbReference>
<evidence type="ECO:0000256" key="3">
    <source>
        <dbReference type="ARBA" id="ARBA00022827"/>
    </source>
</evidence>
<evidence type="ECO:0000256" key="4">
    <source>
        <dbReference type="ARBA" id="ARBA00023002"/>
    </source>
</evidence>
<evidence type="ECO:0000313" key="6">
    <source>
        <dbReference type="EMBL" id="KAK0539508.1"/>
    </source>
</evidence>
<comment type="caution">
    <text evidence="6">The sequence shown here is derived from an EMBL/GenBank/DDBJ whole genome shotgun (WGS) entry which is preliminary data.</text>
</comment>
<dbReference type="InterPro" id="IPR023753">
    <property type="entry name" value="FAD/NAD-binding_dom"/>
</dbReference>
<dbReference type="Gene3D" id="3.50.50.100">
    <property type="match status" value="1"/>
</dbReference>
<evidence type="ECO:0000313" key="7">
    <source>
        <dbReference type="Proteomes" id="UP001176521"/>
    </source>
</evidence>
<dbReference type="PRINTS" id="PR00411">
    <property type="entry name" value="PNDRDTASEI"/>
</dbReference>
<keyword evidence="7" id="KW-1185">Reference proteome</keyword>
<dbReference type="InterPro" id="IPR036188">
    <property type="entry name" value="FAD/NAD-bd_sf"/>
</dbReference>
<gene>
    <name evidence="6" type="ORF">OC842_000930</name>
</gene>
<dbReference type="PRINTS" id="PR00368">
    <property type="entry name" value="FADPNR"/>
</dbReference>
<keyword evidence="3" id="KW-0274">FAD</keyword>
<evidence type="ECO:0000256" key="2">
    <source>
        <dbReference type="ARBA" id="ARBA00022630"/>
    </source>
</evidence>
<dbReference type="GO" id="GO:0005737">
    <property type="term" value="C:cytoplasm"/>
    <property type="evidence" value="ECO:0007669"/>
    <property type="project" value="TreeGrafter"/>
</dbReference>
<reference evidence="6" key="1">
    <citation type="journal article" date="2023" name="PhytoFront">
        <title>Draft Genome Resources of Seven Strains of Tilletia horrida, Causal Agent of Kernel Smut of Rice.</title>
        <authorList>
            <person name="Khanal S."/>
            <person name="Antony Babu S."/>
            <person name="Zhou X.G."/>
        </authorList>
    </citation>
    <scope>NUCLEOTIDE SEQUENCE</scope>
    <source>
        <strain evidence="6">TX3</strain>
    </source>
</reference>
<dbReference type="AlphaFoldDB" id="A0AAN6GFW9"/>
<keyword evidence="2" id="KW-0285">Flavoprotein</keyword>
<dbReference type="Proteomes" id="UP001176521">
    <property type="component" value="Unassembled WGS sequence"/>
</dbReference>
<accession>A0AAN6GFW9</accession>
<organism evidence="6 7">
    <name type="scientific">Tilletia horrida</name>
    <dbReference type="NCBI Taxonomy" id="155126"/>
    <lineage>
        <taxon>Eukaryota</taxon>
        <taxon>Fungi</taxon>
        <taxon>Dikarya</taxon>
        <taxon>Basidiomycota</taxon>
        <taxon>Ustilaginomycotina</taxon>
        <taxon>Exobasidiomycetes</taxon>
        <taxon>Tilletiales</taxon>
        <taxon>Tilletiaceae</taxon>
        <taxon>Tilletia</taxon>
    </lineage>
</organism>
<dbReference type="GO" id="GO:0004174">
    <property type="term" value="F:electron-transferring-flavoprotein dehydrogenase activity"/>
    <property type="evidence" value="ECO:0007669"/>
    <property type="project" value="TreeGrafter"/>
</dbReference>
<dbReference type="GO" id="GO:0050660">
    <property type="term" value="F:flavin adenine dinucleotide binding"/>
    <property type="evidence" value="ECO:0007669"/>
    <property type="project" value="TreeGrafter"/>
</dbReference>
<keyword evidence="4" id="KW-0560">Oxidoreductase</keyword>